<name>A0A9J6QPH0_9ENTR</name>
<accession>A0A9J6QPH0</accession>
<proteinExistence type="predicted"/>
<dbReference type="AlphaFoldDB" id="A0A9J6QPH0"/>
<dbReference type="Proteomes" id="UP001061282">
    <property type="component" value="Unassembled WGS sequence"/>
</dbReference>
<gene>
    <name evidence="1" type="ORF">M8013_20855</name>
</gene>
<protein>
    <submittedName>
        <fullName evidence="1">Uncharacterized protein</fullName>
    </submittedName>
</protein>
<dbReference type="RefSeq" id="WP_271269679.1">
    <property type="nucleotide sequence ID" value="NZ_JAMGZJ010000078.1"/>
</dbReference>
<dbReference type="EMBL" id="JAMGZJ010000078">
    <property type="protein sequence ID" value="MCU6671182.1"/>
    <property type="molecule type" value="Genomic_DNA"/>
</dbReference>
<keyword evidence="2" id="KW-1185">Reference proteome</keyword>
<evidence type="ECO:0000313" key="1">
    <source>
        <dbReference type="EMBL" id="MCU6671182.1"/>
    </source>
</evidence>
<comment type="caution">
    <text evidence="1">The sequence shown here is derived from an EMBL/GenBank/DDBJ whole genome shotgun (WGS) entry which is preliminary data.</text>
</comment>
<organism evidence="1 2">
    <name type="scientific">Silvania confinis</name>
    <dbReference type="NCBI Taxonomy" id="2926470"/>
    <lineage>
        <taxon>Bacteria</taxon>
        <taxon>Pseudomonadati</taxon>
        <taxon>Pseudomonadota</taxon>
        <taxon>Gammaproteobacteria</taxon>
        <taxon>Enterobacterales</taxon>
        <taxon>Enterobacteriaceae</taxon>
        <taxon>Silvania</taxon>
    </lineage>
</organism>
<sequence>MPRPYEIRAAFVAAIQLNPKGYQCLHTADFICELAKVNWHFSLADGNEWIERYQPDFVDKTPDFSENRYWMLRNMGRVN</sequence>
<evidence type="ECO:0000313" key="2">
    <source>
        <dbReference type="Proteomes" id="UP001061282"/>
    </source>
</evidence>
<reference evidence="1" key="1">
    <citation type="submission" date="2022-05" db="EMBL/GenBank/DDBJ databases">
        <title>Description of a novel species of Leclercia; Leclercia tamurae and the Proposal for a Novel Genus Silvania gen. nov. Containing Two Novel Species Silvania hatchlandensis sp. nov. and Silvania confinis sp. nov. Isolated from the Rhizosphere of Oak.</title>
        <authorList>
            <person name="Maddock D.W."/>
            <person name="Brady C.L."/>
            <person name="Denman S."/>
            <person name="Arnold D."/>
        </authorList>
    </citation>
    <scope>NUCLEOTIDE SEQUENCE</scope>
    <source>
        <strain evidence="1">H4N4</strain>
    </source>
</reference>